<protein>
    <recommendedName>
        <fullName evidence="2">Partial Capsid Protein</fullName>
    </recommendedName>
</protein>
<accession>A0A0K0KR06</accession>
<dbReference type="EMBL" id="KM092506">
    <property type="protein sequence ID" value="AIN40959.1"/>
    <property type="molecule type" value="Genomic_RNA"/>
</dbReference>
<name>A0A0K0KR06_9CALI</name>
<dbReference type="InterPro" id="IPR009949">
    <property type="entry name" value="Sapovirus_VP3"/>
</dbReference>
<organism evidence="1">
    <name type="scientific">Sapovirus GI.2</name>
    <dbReference type="NCBI Taxonomy" id="1398551"/>
    <lineage>
        <taxon>Viruses</taxon>
        <taxon>Riboviria</taxon>
        <taxon>Orthornavirae</taxon>
        <taxon>Pisuviricota</taxon>
        <taxon>Pisoniviricetes</taxon>
        <taxon>Picornavirales</taxon>
        <taxon>Caliciviridae</taxon>
        <taxon>Sapovirus</taxon>
        <taxon>Sapovirus sapporoense</taxon>
        <taxon>Sapporo virus</taxon>
    </lineage>
</organism>
<proteinExistence type="predicted"/>
<reference evidence="1" key="1">
    <citation type="submission" date="2014-07" db="EMBL/GenBank/DDBJ databases">
        <title>Sapovirus GI.2 gastroenteritis outbreaks in 2013.</title>
        <authorList>
            <person name="Wu F.-T."/>
            <person name="Chen H.-C."/>
            <person name="Wu C.-Y."/>
            <person name="Lu C.-T."/>
        </authorList>
    </citation>
    <scope>NUCLEOTIDE SEQUENCE</scope>
    <source>
        <strain evidence="1">13-SaV-1-2/2013/GI.2</strain>
    </source>
</reference>
<evidence type="ECO:0000313" key="1">
    <source>
        <dbReference type="EMBL" id="AIN40959.1"/>
    </source>
</evidence>
<sequence>MAPSCQPIKMVAMLARMLTRLARLVRPHPMLLCLIQNNPMGPHNAWKWLLLLVPSNQMSLKRYATALQSVVLLLGMTECPLELSWDLYRFIPTLIHTHPIFQACGQGGEVALRPASQFLGLACLLGGSLLLSYHLGLTPRRSGIRACSLTLSLMLVSLIQYHL</sequence>
<dbReference type="Pfam" id="PF07349">
    <property type="entry name" value="DUF1478"/>
    <property type="match status" value="1"/>
</dbReference>
<evidence type="ECO:0008006" key="2">
    <source>
        <dbReference type="Google" id="ProtNLM"/>
    </source>
</evidence>